<keyword evidence="2" id="KW-1185">Reference proteome</keyword>
<dbReference type="AlphaFoldDB" id="A0A542EPE9"/>
<proteinExistence type="predicted"/>
<evidence type="ECO:0000313" key="1">
    <source>
        <dbReference type="EMBL" id="TQJ17242.1"/>
    </source>
</evidence>
<gene>
    <name evidence="1" type="ORF">FB475_1357</name>
</gene>
<dbReference type="RefSeq" id="WP_141853537.1">
    <property type="nucleotide sequence ID" value="NZ_BAAAKA010000012.1"/>
</dbReference>
<comment type="caution">
    <text evidence="1">The sequence shown here is derived from an EMBL/GenBank/DDBJ whole genome shotgun (WGS) entry which is preliminary data.</text>
</comment>
<dbReference type="EMBL" id="VFMM01000001">
    <property type="protein sequence ID" value="TQJ17242.1"/>
    <property type="molecule type" value="Genomic_DNA"/>
</dbReference>
<protein>
    <submittedName>
        <fullName evidence="1">Uncharacterized protein</fullName>
    </submittedName>
</protein>
<name>A0A542EPE9_9ACTN</name>
<evidence type="ECO:0000313" key="2">
    <source>
        <dbReference type="Proteomes" id="UP000316298"/>
    </source>
</evidence>
<dbReference type="OrthoDB" id="5178481at2"/>
<accession>A0A542EPE9</accession>
<organism evidence="1 2">
    <name type="scientific">Kribbella jejuensis</name>
    <dbReference type="NCBI Taxonomy" id="236068"/>
    <lineage>
        <taxon>Bacteria</taxon>
        <taxon>Bacillati</taxon>
        <taxon>Actinomycetota</taxon>
        <taxon>Actinomycetes</taxon>
        <taxon>Propionibacteriales</taxon>
        <taxon>Kribbellaceae</taxon>
        <taxon>Kribbella</taxon>
    </lineage>
</organism>
<reference evidence="1 2" key="1">
    <citation type="submission" date="2019-06" db="EMBL/GenBank/DDBJ databases">
        <title>Sequencing the genomes of 1000 actinobacteria strains.</title>
        <authorList>
            <person name="Klenk H.-P."/>
        </authorList>
    </citation>
    <scope>NUCLEOTIDE SEQUENCE [LARGE SCALE GENOMIC DNA]</scope>
    <source>
        <strain evidence="1 2">DSM 17305</strain>
    </source>
</reference>
<dbReference type="Proteomes" id="UP000316298">
    <property type="component" value="Unassembled WGS sequence"/>
</dbReference>
<sequence length="342" mass="35558">MNPVDEMDDLLNRAGARWRADQELPPEPDLEHVVHGKRKSWIPALAAASVAVIAAGLLAVLPNHNDASGTVPAPAAQPADNTSDALLVKRGDKVRVSGQVIAVPGKTPVFCAPLAVAAIGYPKGKEPAPSCPAEFSVALNGVDLDRIPDLTTIKGVRTGHATLTGIWGNRSIDVKEQTAATAPQPMPLPKLPCAAPAGGWQPKPSNVASPAVTAFLAAHADQAYGPITYYPNGTSRNAPVVMMVGVAHGDLAAFRTALEKVYSGNLCVTPVLMSRADEERVTNELSSKVDAKNLGIYMTAGAGMTGGPATVSLLAYTQQVKDALAPIGLNLLAFDPQVTPVR</sequence>